<reference evidence="4 5" key="1">
    <citation type="submission" date="2015-01" db="EMBL/GenBank/DDBJ databases">
        <title>The Genome Sequence of Fonsecaea pedrosoi CBS 271.37.</title>
        <authorList>
            <consortium name="The Broad Institute Genomics Platform"/>
            <person name="Cuomo C."/>
            <person name="de Hoog S."/>
            <person name="Gorbushina A."/>
            <person name="Stielow B."/>
            <person name="Teixiera M."/>
            <person name="Abouelleil A."/>
            <person name="Chapman S.B."/>
            <person name="Priest M."/>
            <person name="Young S.K."/>
            <person name="Wortman J."/>
            <person name="Nusbaum C."/>
            <person name="Birren B."/>
        </authorList>
    </citation>
    <scope>NUCLEOTIDE SEQUENCE [LARGE SCALE GENOMIC DNA]</scope>
    <source>
        <strain evidence="4 5">CBS 271.37</strain>
    </source>
</reference>
<organism evidence="4 5">
    <name type="scientific">Fonsecaea pedrosoi CBS 271.37</name>
    <dbReference type="NCBI Taxonomy" id="1442368"/>
    <lineage>
        <taxon>Eukaryota</taxon>
        <taxon>Fungi</taxon>
        <taxon>Dikarya</taxon>
        <taxon>Ascomycota</taxon>
        <taxon>Pezizomycotina</taxon>
        <taxon>Eurotiomycetes</taxon>
        <taxon>Chaetothyriomycetidae</taxon>
        <taxon>Chaetothyriales</taxon>
        <taxon>Herpotrichiellaceae</taxon>
        <taxon>Fonsecaea</taxon>
    </lineage>
</organism>
<dbReference type="PANTHER" id="PTHR47336">
    <property type="entry name" value="TRANSCRIPTION FACTOR HMS1-RELATED"/>
    <property type="match status" value="1"/>
</dbReference>
<sequence>MSVDAMPFRQLFHQQDGSPDFDGQPAFQTLHPQLAMVVPDSIDFTGWHEMDFTTAPLTTTASSRGTLHSHQPLDQKYSTAMDRDQDPLAYLHSSNHRQGSTGSLMTSSSHQQSPEARRSSGDMYSNTQYSYSQLLNMEANLPPMDQSRLSSRADDDATMLNNDNSLTTTLSPSDSVNTTRSMSNLDPIAASIASKTDSTEKLCPLIAGQVDSCQPQRCGPDAPCMNFTTLPPIEECTSVPCITGSTTSPSETMISNDSMSVELHQPPRLSSRTNTSTSRSSATRRSSSSTTATTELPDTVPLPPRRTSATNARRQNRTSPTMTTAASLASDDEDEEQPTAKSTAPSKADAKQRAKQAHSLVERKYRENLNAKISQLHNTLQASHYGPKVGEDGEIEAANSASGLPPPKVRKSDVLTEAMNYVNQTEVEMRHMENEIHRLTERVRVLEKLVRCEDCSLLKQMVNLQVQAV</sequence>
<evidence type="ECO:0000313" key="4">
    <source>
        <dbReference type="EMBL" id="KIW82427.1"/>
    </source>
</evidence>
<evidence type="ECO:0000259" key="3">
    <source>
        <dbReference type="PROSITE" id="PS50888"/>
    </source>
</evidence>
<feature type="region of interest" description="Disordered" evidence="2">
    <location>
        <begin position="262"/>
        <end position="358"/>
    </location>
</feature>
<feature type="compositionally biased region" description="Polar residues" evidence="2">
    <location>
        <begin position="159"/>
        <end position="179"/>
    </location>
</feature>
<feature type="compositionally biased region" description="Polar residues" evidence="2">
    <location>
        <begin position="307"/>
        <end position="327"/>
    </location>
</feature>
<keyword evidence="1" id="KW-0175">Coiled coil</keyword>
<dbReference type="RefSeq" id="XP_013286235.1">
    <property type="nucleotide sequence ID" value="XM_013430781.1"/>
</dbReference>
<dbReference type="EMBL" id="KN846971">
    <property type="protein sequence ID" value="KIW82427.1"/>
    <property type="molecule type" value="Genomic_DNA"/>
</dbReference>
<evidence type="ECO:0000313" key="5">
    <source>
        <dbReference type="Proteomes" id="UP000053029"/>
    </source>
</evidence>
<dbReference type="PANTHER" id="PTHR47336:SF2">
    <property type="entry name" value="TRANSCRIPTION FACTOR HMS1-RELATED"/>
    <property type="match status" value="1"/>
</dbReference>
<dbReference type="OrthoDB" id="2133190at2759"/>
<dbReference type="PROSITE" id="PS50888">
    <property type="entry name" value="BHLH"/>
    <property type="match status" value="1"/>
</dbReference>
<name>A0A0D2F763_9EURO</name>
<dbReference type="Proteomes" id="UP000053029">
    <property type="component" value="Unassembled WGS sequence"/>
</dbReference>
<proteinExistence type="predicted"/>
<dbReference type="SUPFAM" id="SSF47459">
    <property type="entry name" value="HLH, helix-loop-helix DNA-binding domain"/>
    <property type="match status" value="1"/>
</dbReference>
<feature type="domain" description="BHLH" evidence="3">
    <location>
        <begin position="353"/>
        <end position="425"/>
    </location>
</feature>
<gene>
    <name evidence="4" type="ORF">Z517_05454</name>
</gene>
<dbReference type="Gene3D" id="4.10.280.10">
    <property type="entry name" value="Helix-loop-helix DNA-binding domain"/>
    <property type="match status" value="1"/>
</dbReference>
<feature type="region of interest" description="Disordered" evidence="2">
    <location>
        <begin position="155"/>
        <end position="179"/>
    </location>
</feature>
<dbReference type="GeneID" id="25304944"/>
<keyword evidence="5" id="KW-1185">Reference proteome</keyword>
<dbReference type="GO" id="GO:0046983">
    <property type="term" value="F:protein dimerization activity"/>
    <property type="evidence" value="ECO:0007669"/>
    <property type="project" value="InterPro"/>
</dbReference>
<accession>A0A0D2F763</accession>
<feature type="coiled-coil region" evidence="1">
    <location>
        <begin position="415"/>
        <end position="449"/>
    </location>
</feature>
<dbReference type="STRING" id="1442368.A0A0D2F763"/>
<dbReference type="InterPro" id="IPR011598">
    <property type="entry name" value="bHLH_dom"/>
</dbReference>
<dbReference type="Pfam" id="PF00010">
    <property type="entry name" value="HLH"/>
    <property type="match status" value="1"/>
</dbReference>
<feature type="compositionally biased region" description="Polar residues" evidence="2">
    <location>
        <begin position="92"/>
        <end position="114"/>
    </location>
</feature>
<dbReference type="AlphaFoldDB" id="A0A0D2F763"/>
<dbReference type="InterPro" id="IPR036638">
    <property type="entry name" value="HLH_DNA-bd_sf"/>
</dbReference>
<dbReference type="InterPro" id="IPR052099">
    <property type="entry name" value="Regulatory_TF_Diverse"/>
</dbReference>
<feature type="region of interest" description="Disordered" evidence="2">
    <location>
        <begin position="91"/>
        <end position="124"/>
    </location>
</feature>
<dbReference type="VEuPathDB" id="FungiDB:Z517_05454"/>
<protein>
    <recommendedName>
        <fullName evidence="3">BHLH domain-containing protein</fullName>
    </recommendedName>
</protein>
<dbReference type="HOGENOM" id="CLU_591837_0_0_1"/>
<evidence type="ECO:0000256" key="1">
    <source>
        <dbReference type="SAM" id="Coils"/>
    </source>
</evidence>
<feature type="compositionally biased region" description="Low complexity" evidence="2">
    <location>
        <begin position="270"/>
        <end position="294"/>
    </location>
</feature>
<evidence type="ECO:0000256" key="2">
    <source>
        <dbReference type="SAM" id="MobiDB-lite"/>
    </source>
</evidence>